<evidence type="ECO:0000256" key="4">
    <source>
        <dbReference type="ARBA" id="ARBA00022960"/>
    </source>
</evidence>
<dbReference type="OrthoDB" id="9778545at2"/>
<dbReference type="InterPro" id="IPR038063">
    <property type="entry name" value="Transpep_catalytic_dom"/>
</dbReference>
<protein>
    <submittedName>
        <fullName evidence="10">Murein L,D-transpeptidase YcbB/YkuD</fullName>
    </submittedName>
</protein>
<dbReference type="Pfam" id="PF01471">
    <property type="entry name" value="PG_binding_1"/>
    <property type="match status" value="1"/>
</dbReference>
<dbReference type="InterPro" id="IPR052905">
    <property type="entry name" value="LD-transpeptidase_YkuD-like"/>
</dbReference>
<dbReference type="InterPro" id="IPR002477">
    <property type="entry name" value="Peptidoglycan-bd-like"/>
</dbReference>
<dbReference type="Pfam" id="PF03734">
    <property type="entry name" value="YkuD"/>
    <property type="match status" value="1"/>
</dbReference>
<dbReference type="GO" id="GO:0016740">
    <property type="term" value="F:transferase activity"/>
    <property type="evidence" value="ECO:0007669"/>
    <property type="project" value="UniProtKB-KW"/>
</dbReference>
<feature type="signal peptide" evidence="8">
    <location>
        <begin position="1"/>
        <end position="27"/>
    </location>
</feature>
<evidence type="ECO:0000313" key="10">
    <source>
        <dbReference type="EMBL" id="SES78612.1"/>
    </source>
</evidence>
<keyword evidence="3" id="KW-0808">Transferase</keyword>
<dbReference type="EMBL" id="FOHV01000003">
    <property type="protein sequence ID" value="SES78612.1"/>
    <property type="molecule type" value="Genomic_DNA"/>
</dbReference>
<dbReference type="InterPro" id="IPR036365">
    <property type="entry name" value="PGBD-like_sf"/>
</dbReference>
<comment type="pathway">
    <text evidence="1 7">Cell wall biogenesis; peptidoglycan biosynthesis.</text>
</comment>
<evidence type="ECO:0000256" key="1">
    <source>
        <dbReference type="ARBA" id="ARBA00004752"/>
    </source>
</evidence>
<proteinExistence type="inferred from homology"/>
<dbReference type="PANTHER" id="PTHR41533:SF1">
    <property type="entry name" value="L,D-TRANSPEPTIDASE YCBB-RELATED"/>
    <property type="match status" value="1"/>
</dbReference>
<dbReference type="UniPathway" id="UPA00219"/>
<dbReference type="NCBIfam" id="NF007891">
    <property type="entry name" value="PRK10594.1"/>
    <property type="match status" value="1"/>
</dbReference>
<dbReference type="STRING" id="1123402.SAMN02583745_00500"/>
<dbReference type="PANTHER" id="PTHR41533">
    <property type="entry name" value="L,D-TRANSPEPTIDASE HI_1667-RELATED"/>
    <property type="match status" value="1"/>
</dbReference>
<dbReference type="InterPro" id="IPR036366">
    <property type="entry name" value="PGBDSf"/>
</dbReference>
<name>A0A1H9ZBC1_9GAMM</name>
<accession>A0A1H9ZBC1</accession>
<dbReference type="Proteomes" id="UP000242642">
    <property type="component" value="Unassembled WGS sequence"/>
</dbReference>
<reference evidence="11" key="1">
    <citation type="submission" date="2016-10" db="EMBL/GenBank/DDBJ databases">
        <authorList>
            <person name="Varghese N."/>
            <person name="Submissions S."/>
        </authorList>
    </citation>
    <scope>NUCLEOTIDE SEQUENCE [LARGE SCALE GENOMIC DNA]</scope>
    <source>
        <strain evidence="11">DSM 18579</strain>
    </source>
</reference>
<evidence type="ECO:0000256" key="2">
    <source>
        <dbReference type="ARBA" id="ARBA00005992"/>
    </source>
</evidence>
<dbReference type="GO" id="GO:0071555">
    <property type="term" value="P:cell wall organization"/>
    <property type="evidence" value="ECO:0007669"/>
    <property type="project" value="UniProtKB-UniRule"/>
</dbReference>
<evidence type="ECO:0000313" key="11">
    <source>
        <dbReference type="Proteomes" id="UP000242642"/>
    </source>
</evidence>
<keyword evidence="6 7" id="KW-0961">Cell wall biogenesis/degradation</keyword>
<keyword evidence="5 7" id="KW-0573">Peptidoglycan synthesis</keyword>
<evidence type="ECO:0000256" key="8">
    <source>
        <dbReference type="SAM" id="SignalP"/>
    </source>
</evidence>
<dbReference type="GO" id="GO:0008360">
    <property type="term" value="P:regulation of cell shape"/>
    <property type="evidence" value="ECO:0007669"/>
    <property type="project" value="UniProtKB-UniRule"/>
</dbReference>
<dbReference type="GO" id="GO:0004180">
    <property type="term" value="F:carboxypeptidase activity"/>
    <property type="evidence" value="ECO:0007669"/>
    <property type="project" value="UniProtKB-ARBA"/>
</dbReference>
<dbReference type="SUPFAM" id="SSF47090">
    <property type="entry name" value="PGBD-like"/>
    <property type="match status" value="1"/>
</dbReference>
<organism evidence="10 11">
    <name type="scientific">Thorsellia anophelis DSM 18579</name>
    <dbReference type="NCBI Taxonomy" id="1123402"/>
    <lineage>
        <taxon>Bacteria</taxon>
        <taxon>Pseudomonadati</taxon>
        <taxon>Pseudomonadota</taxon>
        <taxon>Gammaproteobacteria</taxon>
        <taxon>Enterobacterales</taxon>
        <taxon>Thorselliaceae</taxon>
        <taxon>Thorsellia</taxon>
    </lineage>
</organism>
<evidence type="ECO:0000256" key="3">
    <source>
        <dbReference type="ARBA" id="ARBA00022679"/>
    </source>
</evidence>
<evidence type="ECO:0000256" key="7">
    <source>
        <dbReference type="PROSITE-ProRule" id="PRU01373"/>
    </source>
</evidence>
<dbReference type="Gene3D" id="1.10.101.10">
    <property type="entry name" value="PGBD-like superfamily/PGBD"/>
    <property type="match status" value="1"/>
</dbReference>
<sequence>MQNYTKKLLLNSFTSYLLLTTPTILFAENEQISSTPVETQGAKLIGVVTHSDGENTQQELIQTQSTTTEATTLPSNVNSVPTETKSSESITSQEINTNQISATDFDYQAAKAEASKLDIKFIFDKKIESLYTQNPMHFWNSTNDINAFKTQLSLMALSGISSQYQEWLMTLSNDSLPDSVKELVLTDAMIGYLHFTQNAPKQGDKWLYKNNSYNLMAADESTLLSWINSIKSNQQTKFINDLNPQNAQFEKMFQQLQTLINAPKVEWPTIEISKSLKPNTPTTQGDNIAFVLNYYGMLDLPVFVNAEEQDNSETAEIDNVVALDNTAGVYNQKLINGIKYFQQSYGLESDGVIGPRTAEWLNVTPEHKISLLALNMQRLRLIPANVETGIMVNIPDYSLRFFKEGEIILDSKVIVGSPARKTPIMSNSINRVVINPPWSVPTRLAKEDIAPKGIKDPHYFVRNGYSLVELSNGQPISVDDILWENVSADSFPFAIRQSPGSGNSLGRYKFDMPNDQAIYLHDTPNHNLFKKDIRAISSGCIRVNKSTELANLLLNVENWDSDKIAGTVKKGNTTPVNLANRVPVELYYMTAWIDDVGTTQFRTDIYQYDKISKNGINIIPIAEKIL</sequence>
<comment type="similarity">
    <text evidence="2">Belongs to the YkuD family.</text>
</comment>
<feature type="active site" description="Nucleophile" evidence="7">
    <location>
        <position position="540"/>
    </location>
</feature>
<dbReference type="Pfam" id="PF20142">
    <property type="entry name" value="Scaffold"/>
    <property type="match status" value="1"/>
</dbReference>
<keyword evidence="11" id="KW-1185">Reference proteome</keyword>
<feature type="chain" id="PRO_5017437066" evidence="8">
    <location>
        <begin position="28"/>
        <end position="626"/>
    </location>
</feature>
<dbReference type="PROSITE" id="PS52029">
    <property type="entry name" value="LD_TPASE"/>
    <property type="match status" value="1"/>
</dbReference>
<dbReference type="AlphaFoldDB" id="A0A1H9ZBC1"/>
<feature type="domain" description="L,D-TPase catalytic" evidence="9">
    <location>
        <begin position="388"/>
        <end position="567"/>
    </location>
</feature>
<keyword evidence="8" id="KW-0732">Signal</keyword>
<dbReference type="RefSeq" id="WP_093317558.1">
    <property type="nucleotide sequence ID" value="NZ_FOHV01000003.1"/>
</dbReference>
<keyword evidence="4 7" id="KW-0133">Cell shape</keyword>
<evidence type="ECO:0000256" key="5">
    <source>
        <dbReference type="ARBA" id="ARBA00022984"/>
    </source>
</evidence>
<feature type="active site" description="Proton donor/acceptor" evidence="7">
    <location>
        <position position="521"/>
    </location>
</feature>
<dbReference type="SUPFAM" id="SSF141523">
    <property type="entry name" value="L,D-transpeptidase catalytic domain-like"/>
    <property type="match status" value="1"/>
</dbReference>
<dbReference type="InterPro" id="IPR005490">
    <property type="entry name" value="LD_TPept_cat_dom"/>
</dbReference>
<evidence type="ECO:0000259" key="9">
    <source>
        <dbReference type="PROSITE" id="PS52029"/>
    </source>
</evidence>
<gene>
    <name evidence="10" type="ORF">SAMN02583745_00500</name>
</gene>
<dbReference type="Gene3D" id="2.40.440.10">
    <property type="entry name" value="L,D-transpeptidase catalytic domain-like"/>
    <property type="match status" value="1"/>
</dbReference>
<dbReference type="CDD" id="cd16913">
    <property type="entry name" value="YkuD_like"/>
    <property type="match status" value="1"/>
</dbReference>
<dbReference type="GO" id="GO:0009252">
    <property type="term" value="P:peptidoglycan biosynthetic process"/>
    <property type="evidence" value="ECO:0007669"/>
    <property type="project" value="UniProtKB-UniPathway"/>
</dbReference>
<dbReference type="InterPro" id="IPR045380">
    <property type="entry name" value="LD_TPept_scaffold_dom"/>
</dbReference>
<evidence type="ECO:0000256" key="6">
    <source>
        <dbReference type="ARBA" id="ARBA00023316"/>
    </source>
</evidence>